<dbReference type="InterPro" id="IPR002657">
    <property type="entry name" value="BilAc:Na_symport/Acr3"/>
</dbReference>
<feature type="transmembrane region" description="Helical" evidence="5">
    <location>
        <begin position="20"/>
        <end position="41"/>
    </location>
</feature>
<sequence>MLSLALTKQDGLLNMPPNLIEVGLPIALILIMIGVGLSLTTQDFYRVLKQPKSFFVGAACQLLLLPLMAIAVIAVTGLSAELAIGLFILALCPGGTTSNLYTYLAKGDVGLSVSLTAVVGFITPFILPFMAAWAIGFYGQGSDRIDFPILKAWLQLMVVGVIPVIIGMGIRAKWPTSAKKAGPYINWFSVAVLLLVILSICIQLGDKLIDYIVMAGPAVIVLNLITMLMGYAVATLYLHNRAQTRTVTLEVGLQNGTLALLVTTGLLKDEVMSIAPSIYGLFMFVSAGIFVAWVRRSAPQVESSASV</sequence>
<evidence type="ECO:0000256" key="4">
    <source>
        <dbReference type="ARBA" id="ARBA00023136"/>
    </source>
</evidence>
<protein>
    <recommendedName>
        <fullName evidence="8">Na+-dependent transporter</fullName>
    </recommendedName>
</protein>
<evidence type="ECO:0000256" key="2">
    <source>
        <dbReference type="ARBA" id="ARBA00022692"/>
    </source>
</evidence>
<keyword evidence="2 5" id="KW-0812">Transmembrane</keyword>
<feature type="transmembrane region" description="Helical" evidence="5">
    <location>
        <begin position="273"/>
        <end position="294"/>
    </location>
</feature>
<evidence type="ECO:0008006" key="8">
    <source>
        <dbReference type="Google" id="ProtNLM"/>
    </source>
</evidence>
<evidence type="ECO:0000313" key="7">
    <source>
        <dbReference type="Proteomes" id="UP000076661"/>
    </source>
</evidence>
<proteinExistence type="predicted"/>
<keyword evidence="4 5" id="KW-0472">Membrane</keyword>
<reference evidence="6 7" key="1">
    <citation type="submission" date="2013-07" db="EMBL/GenBank/DDBJ databases">
        <title>Comparative Genomic and Metabolomic Analysis of Twelve Strains of Pseudoalteromonas luteoviolacea.</title>
        <authorList>
            <person name="Vynne N.G."/>
            <person name="Mansson M."/>
            <person name="Gram L."/>
        </authorList>
    </citation>
    <scope>NUCLEOTIDE SEQUENCE [LARGE SCALE GENOMIC DNA]</scope>
    <source>
        <strain evidence="6 7">S4060-1</strain>
    </source>
</reference>
<feature type="transmembrane region" description="Helical" evidence="5">
    <location>
        <begin position="82"/>
        <end position="103"/>
    </location>
</feature>
<accession>A0A167NTP6</accession>
<name>A0A167NTP6_9GAMM</name>
<feature type="transmembrane region" description="Helical" evidence="5">
    <location>
        <begin position="184"/>
        <end position="205"/>
    </location>
</feature>
<dbReference type="PANTHER" id="PTHR10361">
    <property type="entry name" value="SODIUM-BILE ACID COTRANSPORTER"/>
    <property type="match status" value="1"/>
</dbReference>
<evidence type="ECO:0000256" key="1">
    <source>
        <dbReference type="ARBA" id="ARBA00004141"/>
    </source>
</evidence>
<feature type="transmembrane region" description="Helical" evidence="5">
    <location>
        <begin position="152"/>
        <end position="172"/>
    </location>
</feature>
<evidence type="ECO:0000313" key="6">
    <source>
        <dbReference type="EMBL" id="KZN68775.1"/>
    </source>
</evidence>
<comment type="caution">
    <text evidence="6">The sequence shown here is derived from an EMBL/GenBank/DDBJ whole genome shotgun (WGS) entry which is preliminary data.</text>
</comment>
<keyword evidence="3 5" id="KW-1133">Transmembrane helix</keyword>
<dbReference type="PANTHER" id="PTHR10361:SF24">
    <property type="entry name" value="P3 PROTEIN"/>
    <property type="match status" value="1"/>
</dbReference>
<dbReference type="AlphaFoldDB" id="A0A167NTP6"/>
<dbReference type="InterPro" id="IPR004710">
    <property type="entry name" value="Bilac:Na_transpt"/>
</dbReference>
<organism evidence="6 7">
    <name type="scientific">Pseudoalteromonas luteoviolacea S4060-1</name>
    <dbReference type="NCBI Taxonomy" id="1365257"/>
    <lineage>
        <taxon>Bacteria</taxon>
        <taxon>Pseudomonadati</taxon>
        <taxon>Pseudomonadota</taxon>
        <taxon>Gammaproteobacteria</taxon>
        <taxon>Alteromonadales</taxon>
        <taxon>Pseudoalteromonadaceae</taxon>
        <taxon>Pseudoalteromonas</taxon>
    </lineage>
</organism>
<dbReference type="PATRIC" id="fig|1365257.3.peg.1206"/>
<feature type="transmembrane region" description="Helical" evidence="5">
    <location>
        <begin position="211"/>
        <end position="234"/>
    </location>
</feature>
<dbReference type="EMBL" id="AUXX01000008">
    <property type="protein sequence ID" value="KZN68775.1"/>
    <property type="molecule type" value="Genomic_DNA"/>
</dbReference>
<feature type="transmembrane region" description="Helical" evidence="5">
    <location>
        <begin position="115"/>
        <end position="140"/>
    </location>
</feature>
<evidence type="ECO:0000256" key="3">
    <source>
        <dbReference type="ARBA" id="ARBA00022989"/>
    </source>
</evidence>
<dbReference type="Pfam" id="PF01758">
    <property type="entry name" value="SBF"/>
    <property type="match status" value="1"/>
</dbReference>
<evidence type="ECO:0000256" key="5">
    <source>
        <dbReference type="SAM" id="Phobius"/>
    </source>
</evidence>
<dbReference type="Proteomes" id="UP000076661">
    <property type="component" value="Unassembled WGS sequence"/>
</dbReference>
<comment type="subcellular location">
    <subcellularLocation>
        <location evidence="1">Membrane</location>
        <topology evidence="1">Multi-pass membrane protein</topology>
    </subcellularLocation>
</comment>
<feature type="transmembrane region" description="Helical" evidence="5">
    <location>
        <begin position="246"/>
        <end position="267"/>
    </location>
</feature>
<dbReference type="InterPro" id="IPR038770">
    <property type="entry name" value="Na+/solute_symporter_sf"/>
</dbReference>
<feature type="transmembrane region" description="Helical" evidence="5">
    <location>
        <begin position="53"/>
        <end position="76"/>
    </location>
</feature>
<dbReference type="Gene3D" id="1.20.1530.20">
    <property type="match status" value="1"/>
</dbReference>
<gene>
    <name evidence="6" type="ORF">N478_14015</name>
</gene>
<dbReference type="GO" id="GO:0016020">
    <property type="term" value="C:membrane"/>
    <property type="evidence" value="ECO:0007669"/>
    <property type="project" value="UniProtKB-SubCell"/>
</dbReference>